<dbReference type="Proteomes" id="UP000424527">
    <property type="component" value="Unassembled WGS sequence"/>
</dbReference>
<protein>
    <submittedName>
        <fullName evidence="2">Uncharacterized protein</fullName>
    </submittedName>
</protein>
<feature type="compositionally biased region" description="Basic and acidic residues" evidence="1">
    <location>
        <begin position="179"/>
        <end position="191"/>
    </location>
</feature>
<feature type="region of interest" description="Disordered" evidence="1">
    <location>
        <begin position="214"/>
        <end position="234"/>
    </location>
</feature>
<evidence type="ECO:0000313" key="3">
    <source>
        <dbReference type="Proteomes" id="UP000424527"/>
    </source>
</evidence>
<gene>
    <name evidence="2" type="ORF">D5F01_LYC08474</name>
</gene>
<feature type="region of interest" description="Disordered" evidence="1">
    <location>
        <begin position="36"/>
        <end position="148"/>
    </location>
</feature>
<sequence length="234" mass="25886">MEQSLADLLSGAFSETSVPLFPDGDLDFENLNFDEKLGEDKTGIARENLPTKEDESLNEEATVRSADMETEDIYMAENVDEEQSDGEDFQGAGVKSTDKTPEEEEEDYTSSGGESEEEGSASGEDEEDEEEDLGTGEESGELLMSVHCGGGFCDGTKEDRIFAEGQPLAPEGAESCQVKNEEQGDRERDEEVSYFERVPERGSVMMIKDDGIEEDEEKMKKKSERTHLTLSVRT</sequence>
<feature type="region of interest" description="Disordered" evidence="1">
    <location>
        <begin position="164"/>
        <end position="192"/>
    </location>
</feature>
<name>A0A6G0IQ01_LARCR</name>
<dbReference type="EMBL" id="REGW02000008">
    <property type="protein sequence ID" value="KAE8293363.1"/>
    <property type="molecule type" value="Genomic_DNA"/>
</dbReference>
<comment type="caution">
    <text evidence="2">The sequence shown here is derived from an EMBL/GenBank/DDBJ whole genome shotgun (WGS) entry which is preliminary data.</text>
</comment>
<feature type="compositionally biased region" description="Acidic residues" evidence="1">
    <location>
        <begin position="101"/>
        <end position="140"/>
    </location>
</feature>
<feature type="compositionally biased region" description="Basic and acidic residues" evidence="1">
    <location>
        <begin position="36"/>
        <end position="55"/>
    </location>
</feature>
<evidence type="ECO:0000313" key="2">
    <source>
        <dbReference type="EMBL" id="KAE8293363.1"/>
    </source>
</evidence>
<proteinExistence type="predicted"/>
<organism evidence="2 3">
    <name type="scientific">Larimichthys crocea</name>
    <name type="common">Large yellow croaker</name>
    <name type="synonym">Pseudosciaena crocea</name>
    <dbReference type="NCBI Taxonomy" id="215358"/>
    <lineage>
        <taxon>Eukaryota</taxon>
        <taxon>Metazoa</taxon>
        <taxon>Chordata</taxon>
        <taxon>Craniata</taxon>
        <taxon>Vertebrata</taxon>
        <taxon>Euteleostomi</taxon>
        <taxon>Actinopterygii</taxon>
        <taxon>Neopterygii</taxon>
        <taxon>Teleostei</taxon>
        <taxon>Neoteleostei</taxon>
        <taxon>Acanthomorphata</taxon>
        <taxon>Eupercaria</taxon>
        <taxon>Sciaenidae</taxon>
        <taxon>Larimichthys</taxon>
    </lineage>
</organism>
<feature type="compositionally biased region" description="Acidic residues" evidence="1">
    <location>
        <begin position="68"/>
        <end position="88"/>
    </location>
</feature>
<dbReference type="AlphaFoldDB" id="A0A6G0IQ01"/>
<keyword evidence="3" id="KW-1185">Reference proteome</keyword>
<accession>A0A6G0IQ01</accession>
<evidence type="ECO:0000256" key="1">
    <source>
        <dbReference type="SAM" id="MobiDB-lite"/>
    </source>
</evidence>
<reference evidence="2 3" key="1">
    <citation type="submission" date="2019-07" db="EMBL/GenBank/DDBJ databases">
        <title>Chromosome genome assembly for large yellow croaker.</title>
        <authorList>
            <person name="Xiao S."/>
        </authorList>
    </citation>
    <scope>NUCLEOTIDE SEQUENCE [LARGE SCALE GENOMIC DNA]</scope>
    <source>
        <strain evidence="2">JMULYC20181020</strain>
        <tissue evidence="2">Muscle</tissue>
    </source>
</reference>